<organism evidence="1">
    <name type="scientific">Octopus bimaculoides</name>
    <name type="common">California two-spotted octopus</name>
    <dbReference type="NCBI Taxonomy" id="37653"/>
    <lineage>
        <taxon>Eukaryota</taxon>
        <taxon>Metazoa</taxon>
        <taxon>Spiralia</taxon>
        <taxon>Lophotrochozoa</taxon>
        <taxon>Mollusca</taxon>
        <taxon>Cephalopoda</taxon>
        <taxon>Coleoidea</taxon>
        <taxon>Octopodiformes</taxon>
        <taxon>Octopoda</taxon>
        <taxon>Incirrata</taxon>
        <taxon>Octopodidae</taxon>
        <taxon>Octopus</taxon>
    </lineage>
</organism>
<gene>
    <name evidence="1" type="ORF">OCBIM_22007269mg</name>
</gene>
<protein>
    <submittedName>
        <fullName evidence="1">Uncharacterized protein</fullName>
    </submittedName>
</protein>
<name>A0A0L8FVJ8_OCTBM</name>
<accession>A0A0L8FVJ8</accession>
<reference evidence="1" key="1">
    <citation type="submission" date="2015-07" db="EMBL/GenBank/DDBJ databases">
        <title>MeaNS - Measles Nucleotide Surveillance Program.</title>
        <authorList>
            <person name="Tran T."/>
            <person name="Druce J."/>
        </authorList>
    </citation>
    <scope>NUCLEOTIDE SEQUENCE</scope>
    <source>
        <strain evidence="1">UCB-OBI-ISO-001</strain>
        <tissue evidence="1">Gonad</tissue>
    </source>
</reference>
<sequence length="88" mass="10138">MTFKFKYLNIIASARSVFLKFNESTSNKCLLASILTLSFTKQSILPFSRVVTKHGSHTASILRAFNSQSFQIISITWQDRIMHTDFFQ</sequence>
<evidence type="ECO:0000313" key="1">
    <source>
        <dbReference type="EMBL" id="KOF68455.1"/>
    </source>
</evidence>
<dbReference type="AlphaFoldDB" id="A0A0L8FVJ8"/>
<dbReference type="EMBL" id="KQ426278">
    <property type="protein sequence ID" value="KOF68455.1"/>
    <property type="molecule type" value="Genomic_DNA"/>
</dbReference>
<proteinExistence type="predicted"/>